<dbReference type="NCBIfam" id="NF000396">
    <property type="entry name" value="blaGIM"/>
    <property type="match status" value="1"/>
</dbReference>
<accession>A0A023SGS9</accession>
<organism evidence="15">
    <name type="scientific">Ectopseudomonas oleovorans</name>
    <name type="common">Pseudomonas oleovorans</name>
    <dbReference type="NCBI Taxonomy" id="301"/>
    <lineage>
        <taxon>Bacteria</taxon>
        <taxon>Pseudomonadati</taxon>
        <taxon>Pseudomonadota</taxon>
        <taxon>Gammaproteobacteria</taxon>
        <taxon>Pseudomonadales</taxon>
        <taxon>Pseudomonadaceae</taxon>
        <taxon>Ectopseudomonas</taxon>
    </lineage>
</organism>
<evidence type="ECO:0000256" key="5">
    <source>
        <dbReference type="ARBA" id="ARBA00011245"/>
    </source>
</evidence>
<protein>
    <recommendedName>
        <fullName evidence="6">beta-lactamase</fullName>
        <ecNumber evidence="6">3.5.2.6</ecNumber>
    </recommendedName>
</protein>
<dbReference type="EMBL" id="KJ420613">
    <property type="protein sequence ID" value="AHX74213.1"/>
    <property type="molecule type" value="Genomic_DNA"/>
</dbReference>
<name>A0A023SGS9_ECTOL</name>
<proteinExistence type="inferred from homology"/>
<keyword evidence="8 13" id="KW-0732">Signal</keyword>
<dbReference type="PANTHER" id="PTHR42951">
    <property type="entry name" value="METALLO-BETA-LACTAMASE DOMAIN-CONTAINING"/>
    <property type="match status" value="1"/>
</dbReference>
<keyword evidence="7" id="KW-0479">Metal-binding</keyword>
<keyword evidence="10" id="KW-0378">Hydrolase</keyword>
<comment type="similarity">
    <text evidence="4">Belongs to the metallo-beta-lactamase superfamily. Class-B beta-lactamase family.</text>
</comment>
<dbReference type="SMART" id="SM00849">
    <property type="entry name" value="Lactamase_B"/>
    <property type="match status" value="1"/>
</dbReference>
<keyword evidence="11" id="KW-0862">Zinc</keyword>
<evidence type="ECO:0000313" key="15">
    <source>
        <dbReference type="EMBL" id="AHX74213.1"/>
    </source>
</evidence>
<sequence length="250" mass="27423">MKNVLVFLILLVALPALAQGHKPLEVIKIEDGVYLHTSFKNIEGYGLVDSNGLVVLDNNQAYIIDTPWSEEDTKLLLSWATDRGYQVMASISTHSHEDRTAGIKLLNSKSIPTYTSELTKKLLAREGKPVPTHYFKDDEFTLGNGLIELYYPGAGHTEDNIVAWLPKSKILFGGCLVRSHEWEGLGYVGDASISSWADSIKNIVSKKYPIQMVVPGHGKVGSSDILDHTIDLAESASNKLMQPTAEASAD</sequence>
<dbReference type="Gene3D" id="3.60.15.10">
    <property type="entry name" value="Ribonuclease Z/Hydroxyacylglutathione hydrolase-like"/>
    <property type="match status" value="1"/>
</dbReference>
<dbReference type="InterPro" id="IPR036866">
    <property type="entry name" value="RibonucZ/Hydroxyglut_hydro"/>
</dbReference>
<feature type="signal peptide" evidence="13">
    <location>
        <begin position="1"/>
        <end position="18"/>
    </location>
</feature>
<dbReference type="PANTHER" id="PTHR42951:SF4">
    <property type="entry name" value="ACYL-COENZYME A THIOESTERASE MBLAC2"/>
    <property type="match status" value="1"/>
</dbReference>
<keyword evidence="12" id="KW-0046">Antibiotic resistance</keyword>
<dbReference type="NCBIfam" id="NF033088">
    <property type="entry name" value="bla_subclass_B1"/>
    <property type="match status" value="1"/>
</dbReference>
<evidence type="ECO:0000256" key="4">
    <source>
        <dbReference type="ARBA" id="ARBA00005250"/>
    </source>
</evidence>
<feature type="chain" id="PRO_5001523589" description="beta-lactamase" evidence="13">
    <location>
        <begin position="19"/>
        <end position="250"/>
    </location>
</feature>
<evidence type="ECO:0000256" key="1">
    <source>
        <dbReference type="ARBA" id="ARBA00001526"/>
    </source>
</evidence>
<reference evidence="15" key="1">
    <citation type="submission" date="2014-02" db="EMBL/GenBank/DDBJ databases">
        <title>New class 1 integrons harbouring blaGIM-1 in clinical and environmental bacteria.</title>
        <authorList>
            <person name="Wendel A.F."/>
            <person name="MacKenzie C.R."/>
        </authorList>
    </citation>
    <scope>NUCLEOTIDE SEQUENCE</scope>
    <source>
        <strain evidence="15">1460-1</strain>
    </source>
</reference>
<dbReference type="NCBIfam" id="NF012229">
    <property type="entry name" value="bla_class_B_core"/>
    <property type="match status" value="1"/>
</dbReference>
<dbReference type="Pfam" id="PF00753">
    <property type="entry name" value="Lactamase_B"/>
    <property type="match status" value="1"/>
</dbReference>
<comment type="subunit">
    <text evidence="5">Monomer.</text>
</comment>
<evidence type="ECO:0000256" key="3">
    <source>
        <dbReference type="ARBA" id="ARBA00004418"/>
    </source>
</evidence>
<dbReference type="InterPro" id="IPR001279">
    <property type="entry name" value="Metallo-B-lactamas"/>
</dbReference>
<dbReference type="InterPro" id="IPR058199">
    <property type="entry name" value="BlaB//VIM/IMP-1"/>
</dbReference>
<dbReference type="AlphaFoldDB" id="A0A023SGS9"/>
<evidence type="ECO:0000256" key="6">
    <source>
        <dbReference type="ARBA" id="ARBA00012865"/>
    </source>
</evidence>
<gene>
    <name evidence="15" type="primary">blaGIM-1</name>
</gene>
<dbReference type="InterPro" id="IPR050855">
    <property type="entry name" value="NDM-1-like"/>
</dbReference>
<dbReference type="SUPFAM" id="SSF56281">
    <property type="entry name" value="Metallo-hydrolase/oxidoreductase"/>
    <property type="match status" value="1"/>
</dbReference>
<dbReference type="GO" id="GO:0017001">
    <property type="term" value="P:antibiotic catabolic process"/>
    <property type="evidence" value="ECO:0007669"/>
    <property type="project" value="UniProtKB-ARBA"/>
</dbReference>
<evidence type="ECO:0000256" key="12">
    <source>
        <dbReference type="ARBA" id="ARBA00023251"/>
    </source>
</evidence>
<evidence type="ECO:0000256" key="2">
    <source>
        <dbReference type="ARBA" id="ARBA00001947"/>
    </source>
</evidence>
<feature type="domain" description="Metallo-beta-lactamase" evidence="14">
    <location>
        <begin position="49"/>
        <end position="217"/>
    </location>
</feature>
<evidence type="ECO:0000256" key="9">
    <source>
        <dbReference type="ARBA" id="ARBA00022764"/>
    </source>
</evidence>
<comment type="cofactor">
    <cofactor evidence="2">
        <name>Zn(2+)</name>
        <dbReference type="ChEBI" id="CHEBI:29105"/>
    </cofactor>
</comment>
<evidence type="ECO:0000256" key="11">
    <source>
        <dbReference type="ARBA" id="ARBA00022833"/>
    </source>
</evidence>
<evidence type="ECO:0000256" key="8">
    <source>
        <dbReference type="ARBA" id="ARBA00022729"/>
    </source>
</evidence>
<evidence type="ECO:0000259" key="14">
    <source>
        <dbReference type="SMART" id="SM00849"/>
    </source>
</evidence>
<evidence type="ECO:0000256" key="7">
    <source>
        <dbReference type="ARBA" id="ARBA00022723"/>
    </source>
</evidence>
<dbReference type="EC" id="3.5.2.6" evidence="6"/>
<comment type="catalytic activity">
    <reaction evidence="1">
        <text>a beta-lactam + H2O = a substituted beta-amino acid</text>
        <dbReference type="Rhea" id="RHEA:20401"/>
        <dbReference type="ChEBI" id="CHEBI:15377"/>
        <dbReference type="ChEBI" id="CHEBI:35627"/>
        <dbReference type="ChEBI" id="CHEBI:140347"/>
        <dbReference type="EC" id="3.5.2.6"/>
    </reaction>
</comment>
<dbReference type="SMR" id="A0A023SGS9"/>
<dbReference type="NCBIfam" id="NF012145">
    <property type="entry name" value="blaDIM_SIM_IMP"/>
    <property type="match status" value="1"/>
</dbReference>
<evidence type="ECO:0000256" key="13">
    <source>
        <dbReference type="SAM" id="SignalP"/>
    </source>
</evidence>
<comment type="subcellular location">
    <subcellularLocation>
        <location evidence="3">Periplasm</location>
    </subcellularLocation>
</comment>
<evidence type="ECO:0000256" key="10">
    <source>
        <dbReference type="ARBA" id="ARBA00022801"/>
    </source>
</evidence>
<dbReference type="CDD" id="cd16301">
    <property type="entry name" value="IMP_DIM-like_MBL-B1"/>
    <property type="match status" value="1"/>
</dbReference>
<keyword evidence="9" id="KW-0574">Periplasm</keyword>